<dbReference type="GO" id="GO:0005886">
    <property type="term" value="C:plasma membrane"/>
    <property type="evidence" value="ECO:0007669"/>
    <property type="project" value="UniProtKB-SubCell"/>
</dbReference>
<dbReference type="NCBIfam" id="TIGR03408">
    <property type="entry name" value="urea_trans_UrtC"/>
    <property type="match status" value="1"/>
</dbReference>
<feature type="transmembrane region" description="Helical" evidence="6">
    <location>
        <begin position="208"/>
        <end position="229"/>
    </location>
</feature>
<dbReference type="CDD" id="cd06581">
    <property type="entry name" value="TM_PBP1_LivM_like"/>
    <property type="match status" value="1"/>
</dbReference>
<evidence type="ECO:0000256" key="6">
    <source>
        <dbReference type="SAM" id="Phobius"/>
    </source>
</evidence>
<organism evidence="7 8">
    <name type="scientific">Rhodopseudomonas palustris</name>
    <dbReference type="NCBI Taxonomy" id="1076"/>
    <lineage>
        <taxon>Bacteria</taxon>
        <taxon>Pseudomonadati</taxon>
        <taxon>Pseudomonadota</taxon>
        <taxon>Alphaproteobacteria</taxon>
        <taxon>Hyphomicrobiales</taxon>
        <taxon>Nitrobacteraceae</taxon>
        <taxon>Rhodopseudomonas</taxon>
    </lineage>
</organism>
<accession>A0A418VGF4</accession>
<evidence type="ECO:0000256" key="5">
    <source>
        <dbReference type="ARBA" id="ARBA00023136"/>
    </source>
</evidence>
<feature type="transmembrane region" description="Helical" evidence="6">
    <location>
        <begin position="129"/>
        <end position="153"/>
    </location>
</feature>
<dbReference type="Proteomes" id="UP000285523">
    <property type="component" value="Unassembled WGS sequence"/>
</dbReference>
<keyword evidence="3 6" id="KW-0812">Transmembrane</keyword>
<evidence type="ECO:0000256" key="3">
    <source>
        <dbReference type="ARBA" id="ARBA00022692"/>
    </source>
</evidence>
<protein>
    <submittedName>
        <fullName evidence="7">Urea ABC transporter permease subunit UrtC</fullName>
    </submittedName>
</protein>
<comment type="caution">
    <text evidence="7">The sequence shown here is derived from an EMBL/GenBank/DDBJ whole genome shotgun (WGS) entry which is preliminary data.</text>
</comment>
<feature type="transmembrane region" description="Helical" evidence="6">
    <location>
        <begin position="297"/>
        <end position="321"/>
    </location>
</feature>
<dbReference type="RefSeq" id="WP_119856563.1">
    <property type="nucleotide sequence ID" value="NZ_QYYD01000009.1"/>
</dbReference>
<keyword evidence="5 6" id="KW-0472">Membrane</keyword>
<name>A0A418VGF4_RHOPL</name>
<feature type="transmembrane region" description="Helical" evidence="6">
    <location>
        <begin position="47"/>
        <end position="70"/>
    </location>
</feature>
<feature type="transmembrane region" description="Helical" evidence="6">
    <location>
        <begin position="256"/>
        <end position="277"/>
    </location>
</feature>
<sequence length="397" mass="43146">MTPHILTRSLNRSATIFLLILAAVGILLPLSNLLLPEGSALHVPTYLISLFGKYVCYALLALSIDLIWGYCGILSLGHGAFFALGGYAMGMYLMRQIGSRGVYANPVLPDFMVFLNYKELPWYWYGFDMFWFAALMVLVVPGLLAFCFGWLAFRSRVTGVYLSIITQAMTYALLLAFFRNDFGFGGNNGLTDFKDILGFNVQAEGTRAALFFLSCLALGIGFLICRAVVTSKLGKVLIAIRDAESRTRFLGYRVESYKLFVFTLSACMAGVAGALYVPQVGIINPGEFAPGNSIEAVIWVAVGGRGTLVGAALGAIVVNYAKTVFTSGPLAPYWLFMLGALFVLVTLLLPKGIIGTFNAWWDKGREKAQAKRDDAAAAAAESAAREDGVIEPTMVKR</sequence>
<keyword evidence="4 6" id="KW-1133">Transmembrane helix</keyword>
<dbReference type="InterPro" id="IPR043428">
    <property type="entry name" value="LivM-like"/>
</dbReference>
<evidence type="ECO:0000256" key="4">
    <source>
        <dbReference type="ARBA" id="ARBA00022989"/>
    </source>
</evidence>
<feature type="transmembrane region" description="Helical" evidence="6">
    <location>
        <begin position="76"/>
        <end position="94"/>
    </location>
</feature>
<dbReference type="InterPro" id="IPR001851">
    <property type="entry name" value="ABC_transp_permease"/>
</dbReference>
<proteinExistence type="predicted"/>
<keyword evidence="2" id="KW-1003">Cell membrane</keyword>
<dbReference type="PANTHER" id="PTHR30482:SF4">
    <property type="entry name" value="SLR1201 PROTEIN"/>
    <property type="match status" value="1"/>
</dbReference>
<dbReference type="GO" id="GO:0015658">
    <property type="term" value="F:branched-chain amino acid transmembrane transporter activity"/>
    <property type="evidence" value="ECO:0007669"/>
    <property type="project" value="InterPro"/>
</dbReference>
<dbReference type="Pfam" id="PF02653">
    <property type="entry name" value="BPD_transp_2"/>
    <property type="match status" value="1"/>
</dbReference>
<comment type="subcellular location">
    <subcellularLocation>
        <location evidence="1">Cell membrane</location>
        <topology evidence="1">Multi-pass membrane protein</topology>
    </subcellularLocation>
</comment>
<dbReference type="OrthoDB" id="9034298at2"/>
<feature type="transmembrane region" description="Helical" evidence="6">
    <location>
        <begin position="160"/>
        <end position="178"/>
    </location>
</feature>
<evidence type="ECO:0000313" key="7">
    <source>
        <dbReference type="EMBL" id="RJF75131.1"/>
    </source>
</evidence>
<feature type="transmembrane region" description="Helical" evidence="6">
    <location>
        <begin position="16"/>
        <end position="35"/>
    </location>
</feature>
<dbReference type="InterPro" id="IPR017778">
    <property type="entry name" value="ABC_transptr_urea_perm_UrtC"/>
</dbReference>
<evidence type="ECO:0000256" key="1">
    <source>
        <dbReference type="ARBA" id="ARBA00004651"/>
    </source>
</evidence>
<dbReference type="EMBL" id="QYYD01000009">
    <property type="protein sequence ID" value="RJF75131.1"/>
    <property type="molecule type" value="Genomic_DNA"/>
</dbReference>
<gene>
    <name evidence="7" type="primary">urtC</name>
    <name evidence="7" type="ORF">D4Q52_10860</name>
</gene>
<evidence type="ECO:0000256" key="2">
    <source>
        <dbReference type="ARBA" id="ARBA00022475"/>
    </source>
</evidence>
<reference evidence="7 8" key="1">
    <citation type="submission" date="2018-09" db="EMBL/GenBank/DDBJ databases">
        <title>Draft genome sequence of Rhodopseudomonas palustris 2.1.18.</title>
        <authorList>
            <person name="Robertson S.L."/>
            <person name="Meyer T.E."/>
            <person name="Kyndt J.A."/>
        </authorList>
    </citation>
    <scope>NUCLEOTIDE SEQUENCE [LARGE SCALE GENOMIC DNA]</scope>
    <source>
        <strain evidence="7 8">2.1.18</strain>
    </source>
</reference>
<dbReference type="PANTHER" id="PTHR30482">
    <property type="entry name" value="HIGH-AFFINITY BRANCHED-CHAIN AMINO ACID TRANSPORT SYSTEM PERMEASE"/>
    <property type="match status" value="1"/>
</dbReference>
<dbReference type="AlphaFoldDB" id="A0A418VGF4"/>
<evidence type="ECO:0000313" key="8">
    <source>
        <dbReference type="Proteomes" id="UP000285523"/>
    </source>
</evidence>
<feature type="transmembrane region" description="Helical" evidence="6">
    <location>
        <begin position="333"/>
        <end position="354"/>
    </location>
</feature>